<dbReference type="PANTHER" id="PTHR43132">
    <property type="entry name" value="ARSENICAL RESISTANCE OPERON REPRESSOR ARSR-RELATED"/>
    <property type="match status" value="1"/>
</dbReference>
<dbReference type="InterPro" id="IPR051011">
    <property type="entry name" value="Metal_resp_trans_reg"/>
</dbReference>
<dbReference type="PANTHER" id="PTHR43132:SF2">
    <property type="entry name" value="ARSENICAL RESISTANCE OPERON REPRESSOR ARSR-RELATED"/>
    <property type="match status" value="1"/>
</dbReference>
<dbReference type="GO" id="GO:0003700">
    <property type="term" value="F:DNA-binding transcription factor activity"/>
    <property type="evidence" value="ECO:0007669"/>
    <property type="project" value="InterPro"/>
</dbReference>
<keyword evidence="6" id="KW-1185">Reference proteome</keyword>
<dbReference type="AlphaFoldDB" id="D1YW18"/>
<reference evidence="5 6" key="2">
    <citation type="journal article" date="2008" name="Int. J. Syst. Evol. Microbiol.">
        <title>Methanocella paludicola gen. nov., sp. nov., a methane-producing archaeon, the first isolate of the lineage 'Rice Cluster I', and proposal of the new archaeal order Methanocellales ord. nov.</title>
        <authorList>
            <person name="Sakai S."/>
            <person name="Imachi H."/>
            <person name="Hanada S."/>
            <person name="Ohashi A."/>
            <person name="Harada H."/>
            <person name="Kamagata Y."/>
        </authorList>
    </citation>
    <scope>NUCLEOTIDE SEQUENCE [LARGE SCALE GENOMIC DNA]</scope>
    <source>
        <strain evidence="6">DSM 17711 / JCM 13418 / NBRC 101707 / SANAE</strain>
    </source>
</reference>
<dbReference type="GO" id="GO:0003677">
    <property type="term" value="F:DNA binding"/>
    <property type="evidence" value="ECO:0007669"/>
    <property type="project" value="UniProtKB-KW"/>
</dbReference>
<organism evidence="5 6">
    <name type="scientific">Methanocella paludicola (strain DSM 17711 / JCM 13418 / NBRC 101707 / SANAE)</name>
    <dbReference type="NCBI Taxonomy" id="304371"/>
    <lineage>
        <taxon>Archaea</taxon>
        <taxon>Methanobacteriati</taxon>
        <taxon>Methanobacteriota</taxon>
        <taxon>Stenosarchaea group</taxon>
        <taxon>Methanomicrobia</taxon>
        <taxon>Methanocellales</taxon>
        <taxon>Methanocellaceae</taxon>
        <taxon>Methanocella</taxon>
    </lineage>
</organism>
<accession>D1YW18</accession>
<dbReference type="InParanoid" id="D1YW18"/>
<dbReference type="PROSITE" id="PS50987">
    <property type="entry name" value="HTH_ARSR_2"/>
    <property type="match status" value="1"/>
</dbReference>
<dbReference type="NCBIfam" id="NF033788">
    <property type="entry name" value="HTH_metalloreg"/>
    <property type="match status" value="1"/>
</dbReference>
<reference evidence="5 6" key="1">
    <citation type="journal article" date="2007" name="Appl. Environ. Microbiol.">
        <title>Isolation of key methanogens for global methane emission from rice paddy fields: a novel isolate affiliated with the clone cluster rice cluster I.</title>
        <authorList>
            <person name="Sakai S."/>
            <person name="Imachi H."/>
            <person name="Sekiguchi Y."/>
            <person name="Ohashi A."/>
            <person name="Harada H."/>
            <person name="Kamagata Y."/>
        </authorList>
    </citation>
    <scope>NUCLEOTIDE SEQUENCE [LARGE SCALE GENOMIC DNA]</scope>
    <source>
        <strain evidence="6">DSM 17711 / JCM 13418 / NBRC 101707 / SANAE</strain>
    </source>
</reference>
<dbReference type="PRINTS" id="PR00778">
    <property type="entry name" value="HTHARSR"/>
</dbReference>
<proteinExistence type="predicted"/>
<keyword evidence="1" id="KW-0805">Transcription regulation</keyword>
<reference evidence="6" key="3">
    <citation type="journal article" date="2011" name="PLoS ONE">
        <title>Genome sequence of a mesophilic hydrogenotrophic methanogen Methanocella paludicola, the first cultivated representative of the order Methanocellales.</title>
        <authorList>
            <person name="Sakai S."/>
            <person name="Takaki Y."/>
            <person name="Shimamura S."/>
            <person name="Sekine M."/>
            <person name="Tajima T."/>
            <person name="Kosugi H."/>
            <person name="Ichikawa N."/>
            <person name="Tasumi E."/>
            <person name="Hiraki A.T."/>
            <person name="Shimizu A."/>
            <person name="Kato Y."/>
            <person name="Nishiko R."/>
            <person name="Mori K."/>
            <person name="Fujita N."/>
            <person name="Imachi H."/>
            <person name="Takai K."/>
        </authorList>
    </citation>
    <scope>NUCLEOTIDE SEQUENCE [LARGE SCALE GENOMIC DNA]</scope>
    <source>
        <strain evidence="6">DSM 17711 / JCM 13418 / NBRC 101707 / SANAE</strain>
    </source>
</reference>
<dbReference type="SMART" id="SM00418">
    <property type="entry name" value="HTH_ARSR"/>
    <property type="match status" value="1"/>
</dbReference>
<dbReference type="Pfam" id="PF01022">
    <property type="entry name" value="HTH_5"/>
    <property type="match status" value="1"/>
</dbReference>
<protein>
    <submittedName>
        <fullName evidence="5">ArsR family transcriptional regulator</fullName>
    </submittedName>
</protein>
<dbReference type="InterPro" id="IPR036390">
    <property type="entry name" value="WH_DNA-bd_sf"/>
</dbReference>
<gene>
    <name evidence="5" type="ordered locus">MCP_0568</name>
</gene>
<dbReference type="EMBL" id="AP011532">
    <property type="protein sequence ID" value="BAI60640.1"/>
    <property type="molecule type" value="Genomic_DNA"/>
</dbReference>
<feature type="domain" description="HTH arsR-type" evidence="4">
    <location>
        <begin position="57"/>
        <end position="149"/>
    </location>
</feature>
<keyword evidence="2" id="KW-0238">DNA-binding</keyword>
<evidence type="ECO:0000259" key="4">
    <source>
        <dbReference type="PROSITE" id="PS50987"/>
    </source>
</evidence>
<dbReference type="CDD" id="cd00090">
    <property type="entry name" value="HTH_ARSR"/>
    <property type="match status" value="1"/>
</dbReference>
<keyword evidence="3" id="KW-0804">Transcription</keyword>
<dbReference type="eggNOG" id="arCOG01680">
    <property type="taxonomic scope" value="Archaea"/>
</dbReference>
<dbReference type="Gene3D" id="1.10.10.10">
    <property type="entry name" value="Winged helix-like DNA-binding domain superfamily/Winged helix DNA-binding domain"/>
    <property type="match status" value="1"/>
</dbReference>
<dbReference type="InterPro" id="IPR011991">
    <property type="entry name" value="ArsR-like_HTH"/>
</dbReference>
<evidence type="ECO:0000313" key="5">
    <source>
        <dbReference type="EMBL" id="BAI60640.1"/>
    </source>
</evidence>
<evidence type="ECO:0000256" key="1">
    <source>
        <dbReference type="ARBA" id="ARBA00023015"/>
    </source>
</evidence>
<dbReference type="Proteomes" id="UP000001882">
    <property type="component" value="Chromosome"/>
</dbReference>
<evidence type="ECO:0000313" key="6">
    <source>
        <dbReference type="Proteomes" id="UP000001882"/>
    </source>
</evidence>
<name>D1YW18_METPS</name>
<dbReference type="InterPro" id="IPR001845">
    <property type="entry name" value="HTH_ArsR_DNA-bd_dom"/>
</dbReference>
<sequence length="149" mass="16796">MTSLRNNIIECAGCGGFFDIEALKGEKDGSVRCPTCGEDLPLRIRPAPKAKDNSKKAQKEDFAETAQLFKCLGDPCRVKIIELLSDHELCVFEFVDMLGFQYSAVSYHLKMLKEMGIVQAYERGNFMVYSLTDKGETVHEFIERSRSLS</sequence>
<dbReference type="InterPro" id="IPR036388">
    <property type="entry name" value="WH-like_DNA-bd_sf"/>
</dbReference>
<dbReference type="KEGG" id="mpd:MCP_0568"/>
<dbReference type="SUPFAM" id="SSF46785">
    <property type="entry name" value="Winged helix' DNA-binding domain"/>
    <property type="match status" value="1"/>
</dbReference>
<evidence type="ECO:0000256" key="3">
    <source>
        <dbReference type="ARBA" id="ARBA00023163"/>
    </source>
</evidence>
<evidence type="ECO:0000256" key="2">
    <source>
        <dbReference type="ARBA" id="ARBA00023125"/>
    </source>
</evidence>